<keyword evidence="2" id="KW-1185">Reference proteome</keyword>
<protein>
    <submittedName>
        <fullName evidence="1">Proline-specific peptidase</fullName>
    </submittedName>
</protein>
<organism evidence="1 2">
    <name type="scientific">Hypoxylon rubiginosum</name>
    <dbReference type="NCBI Taxonomy" id="110542"/>
    <lineage>
        <taxon>Eukaryota</taxon>
        <taxon>Fungi</taxon>
        <taxon>Dikarya</taxon>
        <taxon>Ascomycota</taxon>
        <taxon>Pezizomycotina</taxon>
        <taxon>Sordariomycetes</taxon>
        <taxon>Xylariomycetidae</taxon>
        <taxon>Xylariales</taxon>
        <taxon>Hypoxylaceae</taxon>
        <taxon>Hypoxylon</taxon>
    </lineage>
</organism>
<comment type="caution">
    <text evidence="1">The sequence shown here is derived from an EMBL/GenBank/DDBJ whole genome shotgun (WGS) entry which is preliminary data.</text>
</comment>
<evidence type="ECO:0000313" key="1">
    <source>
        <dbReference type="EMBL" id="KAI6083365.1"/>
    </source>
</evidence>
<reference evidence="1 2" key="1">
    <citation type="journal article" date="2022" name="New Phytol.">
        <title>Ecological generalism drives hyperdiversity of secondary metabolite gene clusters in xylarialean endophytes.</title>
        <authorList>
            <person name="Franco M.E.E."/>
            <person name="Wisecaver J.H."/>
            <person name="Arnold A.E."/>
            <person name="Ju Y.M."/>
            <person name="Slot J.C."/>
            <person name="Ahrendt S."/>
            <person name="Moore L.P."/>
            <person name="Eastman K.E."/>
            <person name="Scott K."/>
            <person name="Konkel Z."/>
            <person name="Mondo S.J."/>
            <person name="Kuo A."/>
            <person name="Hayes R.D."/>
            <person name="Haridas S."/>
            <person name="Andreopoulos B."/>
            <person name="Riley R."/>
            <person name="LaButti K."/>
            <person name="Pangilinan J."/>
            <person name="Lipzen A."/>
            <person name="Amirebrahimi M."/>
            <person name="Yan J."/>
            <person name="Adam C."/>
            <person name="Keymanesh K."/>
            <person name="Ng V."/>
            <person name="Louie K."/>
            <person name="Northen T."/>
            <person name="Drula E."/>
            <person name="Henrissat B."/>
            <person name="Hsieh H.M."/>
            <person name="Youens-Clark K."/>
            <person name="Lutzoni F."/>
            <person name="Miadlikowska J."/>
            <person name="Eastwood D.C."/>
            <person name="Hamelin R.C."/>
            <person name="Grigoriev I.V."/>
            <person name="U'Ren J.M."/>
        </authorList>
    </citation>
    <scope>NUCLEOTIDE SEQUENCE [LARGE SCALE GENOMIC DNA]</scope>
    <source>
        <strain evidence="1 2">ER1909</strain>
    </source>
</reference>
<accession>A0ACC0CTC5</accession>
<dbReference type="Proteomes" id="UP001497680">
    <property type="component" value="Unassembled WGS sequence"/>
</dbReference>
<name>A0ACC0CTC5_9PEZI</name>
<gene>
    <name evidence="1" type="ORF">F4821DRAFT_193419</name>
</gene>
<dbReference type="EMBL" id="MU394353">
    <property type="protein sequence ID" value="KAI6083365.1"/>
    <property type="molecule type" value="Genomic_DNA"/>
</dbReference>
<evidence type="ECO:0000313" key="2">
    <source>
        <dbReference type="Proteomes" id="UP001497680"/>
    </source>
</evidence>
<sequence length="319" mass="35519">MVEIPIQEGRAPFTIKSIDEPCFTYYKIIGDLSSGAPPVIVVHGGPGAGHEYLLPFANLWREYGLPVVFYDQIGCASSTRLRQKAGDESFWQEQLFQDELDNLLDHLDVRGGPGFHLLGQSWGGMLGAAFAARRPPGLRRLILASGLASEELAARGVGLLRDQMPPDMQQALNEAEEKGEYDSPAYKRAMDFYRRTYVCRVEPFPPSELLPAFQHMGEDSTVYRTMYGPSSLRMIGSLKKWTVVPRLLNITAPTLVYNGEYDTSHDVAQVPFFELIPRVRWITFPGGGHFCHLEGGGLRGRILKVVGEFLTQKETAGAR</sequence>
<proteinExistence type="predicted"/>